<organism evidence="1">
    <name type="scientific">marine sediment metagenome</name>
    <dbReference type="NCBI Taxonomy" id="412755"/>
    <lineage>
        <taxon>unclassified sequences</taxon>
        <taxon>metagenomes</taxon>
        <taxon>ecological metagenomes</taxon>
    </lineage>
</organism>
<sequence>NNGTGEIRFCRKCTMKNDAAKGEAKNWVTDEAKDCKVILKIDGGYPRSAEYAKNIRQVIQHGAAILKGLDALEKAGMGHAKGTAKFEVQHTETIAAS</sequence>
<dbReference type="EMBL" id="BARU01014199">
    <property type="protein sequence ID" value="GAH31626.1"/>
    <property type="molecule type" value="Genomic_DNA"/>
</dbReference>
<proteinExistence type="predicted"/>
<evidence type="ECO:0000313" key="1">
    <source>
        <dbReference type="EMBL" id="GAH31626.1"/>
    </source>
</evidence>
<feature type="non-terminal residue" evidence="1">
    <location>
        <position position="1"/>
    </location>
</feature>
<dbReference type="AlphaFoldDB" id="X1EEA8"/>
<name>X1EEA8_9ZZZZ</name>
<reference evidence="1" key="1">
    <citation type="journal article" date="2014" name="Front. Microbiol.">
        <title>High frequency of phylogenetically diverse reductive dehalogenase-homologous genes in deep subseafloor sedimentary metagenomes.</title>
        <authorList>
            <person name="Kawai M."/>
            <person name="Futagami T."/>
            <person name="Toyoda A."/>
            <person name="Takaki Y."/>
            <person name="Nishi S."/>
            <person name="Hori S."/>
            <person name="Arai W."/>
            <person name="Tsubouchi T."/>
            <person name="Morono Y."/>
            <person name="Uchiyama I."/>
            <person name="Ito T."/>
            <person name="Fujiyama A."/>
            <person name="Inagaki F."/>
            <person name="Takami H."/>
        </authorList>
    </citation>
    <scope>NUCLEOTIDE SEQUENCE</scope>
    <source>
        <strain evidence="1">Expedition CK06-06</strain>
    </source>
</reference>
<comment type="caution">
    <text evidence="1">The sequence shown here is derived from an EMBL/GenBank/DDBJ whole genome shotgun (WGS) entry which is preliminary data.</text>
</comment>
<protein>
    <submittedName>
        <fullName evidence="1">Uncharacterized protein</fullName>
    </submittedName>
</protein>
<gene>
    <name evidence="1" type="ORF">S03H2_25204</name>
</gene>
<accession>X1EEA8</accession>